<evidence type="ECO:0000313" key="2">
    <source>
        <dbReference type="EMBL" id="AGB02836.1"/>
    </source>
</evidence>
<dbReference type="GeneID" id="62009174"/>
<gene>
    <name evidence="2" type="ordered locus">Metfor_1813</name>
</gene>
<feature type="transmembrane region" description="Helical" evidence="1">
    <location>
        <begin position="32"/>
        <end position="53"/>
    </location>
</feature>
<dbReference type="InParanoid" id="L0HGC2"/>
<feature type="transmembrane region" description="Helical" evidence="1">
    <location>
        <begin position="5"/>
        <end position="26"/>
    </location>
</feature>
<keyword evidence="3" id="KW-1185">Reference proteome</keyword>
<keyword evidence="1" id="KW-1133">Transmembrane helix</keyword>
<accession>L0HGC2</accession>
<dbReference type="EMBL" id="CP003167">
    <property type="protein sequence ID" value="AGB02836.1"/>
    <property type="molecule type" value="Genomic_DNA"/>
</dbReference>
<dbReference type="AlphaFoldDB" id="L0HGC2"/>
<sequence precursor="true">MDARLLDVIIGLAAFIVLVILLAVLPTALPAAIAYLAAIVGFIVFLSGAGYLVNDKIT</sequence>
<dbReference type="Proteomes" id="UP000010824">
    <property type="component" value="Chromosome"/>
</dbReference>
<evidence type="ECO:0000256" key="1">
    <source>
        <dbReference type="SAM" id="Phobius"/>
    </source>
</evidence>
<reference evidence="3" key="1">
    <citation type="submission" date="2011-12" db="EMBL/GenBank/DDBJ databases">
        <title>Complete sequence of Methanoregula formicicum SMSP.</title>
        <authorList>
            <person name="Lucas S."/>
            <person name="Han J."/>
            <person name="Lapidus A."/>
            <person name="Cheng J.-F."/>
            <person name="Goodwin L."/>
            <person name="Pitluck S."/>
            <person name="Peters L."/>
            <person name="Ovchinnikova G."/>
            <person name="Teshima H."/>
            <person name="Detter J.C."/>
            <person name="Han C."/>
            <person name="Tapia R."/>
            <person name="Land M."/>
            <person name="Hauser L."/>
            <person name="Kyrpides N."/>
            <person name="Ivanova N."/>
            <person name="Pagani I."/>
            <person name="Imachi H."/>
            <person name="Tamaki H."/>
            <person name="Sekiguchi Y."/>
            <person name="Kamagata Y."/>
            <person name="Cadillo-Quiroz H."/>
            <person name="Zinder S."/>
            <person name="Liu W.-T."/>
            <person name="Woyke T."/>
        </authorList>
    </citation>
    <scope>NUCLEOTIDE SEQUENCE [LARGE SCALE GENOMIC DNA]</scope>
    <source>
        <strain evidence="3">DSM 22288 / NBRC 105244 / SMSP</strain>
    </source>
</reference>
<keyword evidence="1" id="KW-0812">Transmembrane</keyword>
<dbReference type="RefSeq" id="WP_015285799.1">
    <property type="nucleotide sequence ID" value="NC_019943.1"/>
</dbReference>
<keyword evidence="1" id="KW-0472">Membrane</keyword>
<reference evidence="2 3" key="2">
    <citation type="journal article" date="2014" name="Genome Announc.">
        <title>Complete Genome Sequence of Methanoregula formicica SMSPT, a Mesophilic Hydrogenotrophic Methanogen Isolated from a Methanogenic Upflow Anaerobic Sludge Blanket Reactor.</title>
        <authorList>
            <person name="Yamamoto K."/>
            <person name="Tamaki H."/>
            <person name="Cadillo-Quiroz H."/>
            <person name="Imachi H."/>
            <person name="Kyrpides N."/>
            <person name="Woyke T."/>
            <person name="Goodwin L."/>
            <person name="Zinder S.H."/>
            <person name="Kamagata Y."/>
            <person name="Liu W.T."/>
        </authorList>
    </citation>
    <scope>NUCLEOTIDE SEQUENCE [LARGE SCALE GENOMIC DNA]</scope>
    <source>
        <strain evidence="3">DSM 22288 / NBRC 105244 / SMSP</strain>
    </source>
</reference>
<dbReference type="eggNOG" id="arCOG09450">
    <property type="taxonomic scope" value="Archaea"/>
</dbReference>
<dbReference type="STRING" id="593750.Metfor_1813"/>
<name>L0HGC2_METFS</name>
<dbReference type="HOGENOM" id="CLU_186523_1_0_2"/>
<proteinExistence type="predicted"/>
<evidence type="ECO:0000313" key="3">
    <source>
        <dbReference type="Proteomes" id="UP000010824"/>
    </source>
</evidence>
<organism evidence="2 3">
    <name type="scientific">Methanoregula formicica (strain DSM 22288 / NBRC 105244 / SMSP)</name>
    <dbReference type="NCBI Taxonomy" id="593750"/>
    <lineage>
        <taxon>Archaea</taxon>
        <taxon>Methanobacteriati</taxon>
        <taxon>Methanobacteriota</taxon>
        <taxon>Stenosarchaea group</taxon>
        <taxon>Methanomicrobia</taxon>
        <taxon>Methanomicrobiales</taxon>
        <taxon>Methanoregulaceae</taxon>
        <taxon>Methanoregula</taxon>
    </lineage>
</organism>
<protein>
    <submittedName>
        <fullName evidence="2">Uncharacterized protein</fullName>
    </submittedName>
</protein>
<dbReference type="KEGG" id="mfo:Metfor_1813"/>